<gene>
    <name evidence="1" type="primary">WBGene00275512</name>
</gene>
<proteinExistence type="predicted"/>
<accession>A0A8R1YZ94</accession>
<sequence length="409" mass="44698">MKSLIIICIAISFCAASVDFMFSTLYDSVDFAGKKEVHLKKCDNGCIIFASTMSDSSQKSEADPYDNLVIHDNNNNLDYSITSLSRNYDDKSRKQSLSFTKPSSISVRNLNEKSENTWPIVVYVVDITKAKEFAFDVYDSLNMKGVSINPNDVSTIMSASPFSLIAPKSGVKNGVTARLTGFENIKDAVGDACPQAFRLDTEEHFPGFNLHIAGPIISILMNERNSVIVEASTQFNDESGVPIFDLAVPGFVTSGGYNGCRKPNSGGVQSFRSNLLLKSASYLLTSKDYLNVSFDITPNMDTNHKVIINDITNADPQTITSDRRQWLDIANTQNVDIAFSDLSGDQGFLLRYTSTAAQKTTTTDVKGNSDSSTTPTTKTAQTTTTSGSWEAKNLILLWSVVICATSLQQ</sequence>
<evidence type="ECO:0000313" key="1">
    <source>
        <dbReference type="EnsemblMetazoa" id="PPA37143.1"/>
    </source>
</evidence>
<organism evidence="1 2">
    <name type="scientific">Pristionchus pacificus</name>
    <name type="common">Parasitic nematode worm</name>
    <dbReference type="NCBI Taxonomy" id="54126"/>
    <lineage>
        <taxon>Eukaryota</taxon>
        <taxon>Metazoa</taxon>
        <taxon>Ecdysozoa</taxon>
        <taxon>Nematoda</taxon>
        <taxon>Chromadorea</taxon>
        <taxon>Rhabditida</taxon>
        <taxon>Rhabditina</taxon>
        <taxon>Diplogasteromorpha</taxon>
        <taxon>Diplogasteroidea</taxon>
        <taxon>Neodiplogasteridae</taxon>
        <taxon>Pristionchus</taxon>
    </lineage>
</organism>
<accession>A0A2A6BSW2</accession>
<keyword evidence="2" id="KW-1185">Reference proteome</keyword>
<name>A0A2A6BSW2_PRIPA</name>
<protein>
    <submittedName>
        <fullName evidence="1">Uncharacterized protein</fullName>
    </submittedName>
</protein>
<reference evidence="2" key="1">
    <citation type="journal article" date="2008" name="Nat. Genet.">
        <title>The Pristionchus pacificus genome provides a unique perspective on nematode lifestyle and parasitism.</title>
        <authorList>
            <person name="Dieterich C."/>
            <person name="Clifton S.W."/>
            <person name="Schuster L.N."/>
            <person name="Chinwalla A."/>
            <person name="Delehaunty K."/>
            <person name="Dinkelacker I."/>
            <person name="Fulton L."/>
            <person name="Fulton R."/>
            <person name="Godfrey J."/>
            <person name="Minx P."/>
            <person name="Mitreva M."/>
            <person name="Roeseler W."/>
            <person name="Tian H."/>
            <person name="Witte H."/>
            <person name="Yang S.P."/>
            <person name="Wilson R.K."/>
            <person name="Sommer R.J."/>
        </authorList>
    </citation>
    <scope>NUCLEOTIDE SEQUENCE [LARGE SCALE GENOMIC DNA]</scope>
    <source>
        <strain evidence="2">PS312</strain>
    </source>
</reference>
<evidence type="ECO:0000313" key="2">
    <source>
        <dbReference type="Proteomes" id="UP000005239"/>
    </source>
</evidence>
<dbReference type="AlphaFoldDB" id="A0A2A6BSW2"/>
<dbReference type="EnsemblMetazoa" id="PPA37143.1">
    <property type="protein sequence ID" value="PPA37143.1"/>
    <property type="gene ID" value="WBGene00275512"/>
</dbReference>
<reference evidence="1" key="2">
    <citation type="submission" date="2022-06" db="UniProtKB">
        <authorList>
            <consortium name="EnsemblMetazoa"/>
        </authorList>
    </citation>
    <scope>IDENTIFICATION</scope>
    <source>
        <strain evidence="1">PS312</strain>
    </source>
</reference>
<dbReference type="Proteomes" id="UP000005239">
    <property type="component" value="Unassembled WGS sequence"/>
</dbReference>